<accession>A0A978V2A1</accession>
<dbReference type="Proteomes" id="UP000813462">
    <property type="component" value="Unassembled WGS sequence"/>
</dbReference>
<organism evidence="1 2">
    <name type="scientific">Ziziphus jujuba var. spinosa</name>
    <dbReference type="NCBI Taxonomy" id="714518"/>
    <lineage>
        <taxon>Eukaryota</taxon>
        <taxon>Viridiplantae</taxon>
        <taxon>Streptophyta</taxon>
        <taxon>Embryophyta</taxon>
        <taxon>Tracheophyta</taxon>
        <taxon>Spermatophyta</taxon>
        <taxon>Magnoliopsida</taxon>
        <taxon>eudicotyledons</taxon>
        <taxon>Gunneridae</taxon>
        <taxon>Pentapetalae</taxon>
        <taxon>rosids</taxon>
        <taxon>fabids</taxon>
        <taxon>Rosales</taxon>
        <taxon>Rhamnaceae</taxon>
        <taxon>Paliureae</taxon>
        <taxon>Ziziphus</taxon>
    </lineage>
</organism>
<reference evidence="1" key="1">
    <citation type="journal article" date="2021" name="Front. Plant Sci.">
        <title>Chromosome-Scale Genome Assembly for Chinese Sour Jujube and Insights Into Its Genome Evolution and Domestication Signature.</title>
        <authorList>
            <person name="Shen L.-Y."/>
            <person name="Luo H."/>
            <person name="Wang X.-L."/>
            <person name="Wang X.-M."/>
            <person name="Qiu X.-J."/>
            <person name="Liu H."/>
            <person name="Zhou S.-S."/>
            <person name="Jia K.-H."/>
            <person name="Nie S."/>
            <person name="Bao Y.-T."/>
            <person name="Zhang R.-G."/>
            <person name="Yun Q.-Z."/>
            <person name="Chai Y.-H."/>
            <person name="Lu J.-Y."/>
            <person name="Li Y."/>
            <person name="Zhao S.-W."/>
            <person name="Mao J.-F."/>
            <person name="Jia S.-G."/>
            <person name="Mao Y.-M."/>
        </authorList>
    </citation>
    <scope>NUCLEOTIDE SEQUENCE</scope>
    <source>
        <strain evidence="1">AT0</strain>
        <tissue evidence="1">Leaf</tissue>
    </source>
</reference>
<evidence type="ECO:0000313" key="1">
    <source>
        <dbReference type="EMBL" id="KAH7521484.1"/>
    </source>
</evidence>
<evidence type="ECO:0000313" key="2">
    <source>
        <dbReference type="Proteomes" id="UP000813462"/>
    </source>
</evidence>
<protein>
    <submittedName>
        <fullName evidence="1">Uncharacterized protein</fullName>
    </submittedName>
</protein>
<name>A0A978V2A1_ZIZJJ</name>
<gene>
    <name evidence="1" type="ORF">FEM48_Zijuj07G0038500</name>
</gene>
<proteinExistence type="predicted"/>
<dbReference type="AlphaFoldDB" id="A0A978V2A1"/>
<sequence length="136" mass="15338">MAINLDELRSGKALVPVSSLDCLAQKLVMPMLFTSQVLQDTLLCGFHIRDELTRVLNEDNFVDDDVGFVANLEIANEDEIEIEDGDIIIGEYFDEEDDYSFNDEEVIIIGTSRIAIVKLKAESFVDEKSWEIAAYV</sequence>
<dbReference type="EMBL" id="JAEACU010000007">
    <property type="protein sequence ID" value="KAH7521484.1"/>
    <property type="molecule type" value="Genomic_DNA"/>
</dbReference>
<comment type="caution">
    <text evidence="1">The sequence shown here is derived from an EMBL/GenBank/DDBJ whole genome shotgun (WGS) entry which is preliminary data.</text>
</comment>